<gene>
    <name evidence="2" type="ORF">M421DRAFT_140</name>
</gene>
<feature type="compositionally biased region" description="Low complexity" evidence="1">
    <location>
        <begin position="9"/>
        <end position="20"/>
    </location>
</feature>
<dbReference type="AlphaFoldDB" id="A0A6A5S1F9"/>
<feature type="region of interest" description="Disordered" evidence="1">
    <location>
        <begin position="1"/>
        <end position="311"/>
    </location>
</feature>
<evidence type="ECO:0000313" key="3">
    <source>
        <dbReference type="Proteomes" id="UP000800082"/>
    </source>
</evidence>
<reference evidence="2" key="1">
    <citation type="journal article" date="2020" name="Stud. Mycol.">
        <title>101 Dothideomycetes genomes: a test case for predicting lifestyles and emergence of pathogens.</title>
        <authorList>
            <person name="Haridas S."/>
            <person name="Albert R."/>
            <person name="Binder M."/>
            <person name="Bloem J."/>
            <person name="Labutti K."/>
            <person name="Salamov A."/>
            <person name="Andreopoulos B."/>
            <person name="Baker S."/>
            <person name="Barry K."/>
            <person name="Bills G."/>
            <person name="Bluhm B."/>
            <person name="Cannon C."/>
            <person name="Castanera R."/>
            <person name="Culley D."/>
            <person name="Daum C."/>
            <person name="Ezra D."/>
            <person name="Gonzalez J."/>
            <person name="Henrissat B."/>
            <person name="Kuo A."/>
            <person name="Liang C."/>
            <person name="Lipzen A."/>
            <person name="Lutzoni F."/>
            <person name="Magnuson J."/>
            <person name="Mondo S."/>
            <person name="Nolan M."/>
            <person name="Ohm R."/>
            <person name="Pangilinan J."/>
            <person name="Park H.-J."/>
            <person name="Ramirez L."/>
            <person name="Alfaro M."/>
            <person name="Sun H."/>
            <person name="Tritt A."/>
            <person name="Yoshinaga Y."/>
            <person name="Zwiers L.-H."/>
            <person name="Turgeon B."/>
            <person name="Goodwin S."/>
            <person name="Spatafora J."/>
            <person name="Crous P."/>
            <person name="Grigoriev I."/>
        </authorList>
    </citation>
    <scope>NUCLEOTIDE SEQUENCE</scope>
    <source>
        <strain evidence="2">CBS 183.55</strain>
    </source>
</reference>
<proteinExistence type="predicted"/>
<dbReference type="OrthoDB" id="270171at2759"/>
<name>A0A6A5S1F9_9PLEO</name>
<sequence length="399" mass="43368">MRRGFDQPTSSSASRSSGTASREHTQRTRQGRNDAPVQADSISARCKSSNQPRLVLPQQPSDFQLASSGRKSPAYLEGKNPYGQILDNVEHPYRRPKTTGGAPSQIGATSEDRPRTAGSFQFRTRPESKAEPEREVNAQDPSSPPPPPKTPAKAISVRATKDFFESKASQSGSALPFPPPRVSATAKGAVPRSAVSEKQGPSLSRRCLKDEASRPRIPSQASCIAIRSGFDLEPSMPPPPTGLSSQTDPCQRTNPFIRPKSDPLAPKMVPCKATIHREAPVYDDPSASDSSESRHGRRKSTNIFEIAPQDAKPLGYERRAVEDSSALDAASNAPLIAIEHVNRIDDRHTCDETARLKKHHYPARKLGVRTLVAMFEGLSRATPDSKRSEYGDANLALPL</sequence>
<keyword evidence="3" id="KW-1185">Reference proteome</keyword>
<accession>A0A6A5S1F9</accession>
<dbReference type="Proteomes" id="UP000800082">
    <property type="component" value="Unassembled WGS sequence"/>
</dbReference>
<evidence type="ECO:0000256" key="1">
    <source>
        <dbReference type="SAM" id="MobiDB-lite"/>
    </source>
</evidence>
<feature type="compositionally biased region" description="Polar residues" evidence="1">
    <location>
        <begin position="46"/>
        <end position="70"/>
    </location>
</feature>
<evidence type="ECO:0000313" key="2">
    <source>
        <dbReference type="EMBL" id="KAF1933962.1"/>
    </source>
</evidence>
<feature type="compositionally biased region" description="Basic and acidic residues" evidence="1">
    <location>
        <begin position="124"/>
        <end position="137"/>
    </location>
</feature>
<dbReference type="EMBL" id="ML978956">
    <property type="protein sequence ID" value="KAF1933962.1"/>
    <property type="molecule type" value="Genomic_DNA"/>
</dbReference>
<dbReference type="GeneID" id="54345114"/>
<dbReference type="RefSeq" id="XP_033454210.1">
    <property type="nucleotide sequence ID" value="XM_033587468.1"/>
</dbReference>
<organism evidence="2 3">
    <name type="scientific">Didymella exigua CBS 183.55</name>
    <dbReference type="NCBI Taxonomy" id="1150837"/>
    <lineage>
        <taxon>Eukaryota</taxon>
        <taxon>Fungi</taxon>
        <taxon>Dikarya</taxon>
        <taxon>Ascomycota</taxon>
        <taxon>Pezizomycotina</taxon>
        <taxon>Dothideomycetes</taxon>
        <taxon>Pleosporomycetidae</taxon>
        <taxon>Pleosporales</taxon>
        <taxon>Pleosporineae</taxon>
        <taxon>Didymellaceae</taxon>
        <taxon>Didymella</taxon>
    </lineage>
</organism>
<feature type="compositionally biased region" description="Polar residues" evidence="1">
    <location>
        <begin position="242"/>
        <end position="254"/>
    </location>
</feature>
<protein>
    <submittedName>
        <fullName evidence="2">Uncharacterized protein</fullName>
    </submittedName>
</protein>